<dbReference type="STRING" id="419479.SAMN04488563_4631"/>
<dbReference type="SMART" id="SM00418">
    <property type="entry name" value="HTH_ARSR"/>
    <property type="match status" value="1"/>
</dbReference>
<evidence type="ECO:0000256" key="1">
    <source>
        <dbReference type="ARBA" id="ARBA00022849"/>
    </source>
</evidence>
<dbReference type="EMBL" id="LT629791">
    <property type="protein sequence ID" value="SDU73901.1"/>
    <property type="molecule type" value="Genomic_DNA"/>
</dbReference>
<gene>
    <name evidence="3" type="ORF">SAMN04488563_4631</name>
</gene>
<dbReference type="NCBIfam" id="NF033788">
    <property type="entry name" value="HTH_metalloreg"/>
    <property type="match status" value="1"/>
</dbReference>
<dbReference type="InterPro" id="IPR011991">
    <property type="entry name" value="ArsR-like_HTH"/>
</dbReference>
<dbReference type="SMART" id="SM00226">
    <property type="entry name" value="LMWPc"/>
    <property type="match status" value="1"/>
</dbReference>
<dbReference type="InterPro" id="IPR048716">
    <property type="entry name" value="Phosphatase-like_N"/>
</dbReference>
<dbReference type="Pfam" id="PF01451">
    <property type="entry name" value="LMWPc"/>
    <property type="match status" value="1"/>
</dbReference>
<keyword evidence="4" id="KW-1185">Reference proteome</keyword>
<feature type="domain" description="HTH arsR-type" evidence="2">
    <location>
        <begin position="13"/>
        <end position="110"/>
    </location>
</feature>
<dbReference type="GO" id="GO:0003700">
    <property type="term" value="F:DNA-binding transcription factor activity"/>
    <property type="evidence" value="ECO:0007669"/>
    <property type="project" value="InterPro"/>
</dbReference>
<dbReference type="OrthoDB" id="9799372at2"/>
<dbReference type="InterPro" id="IPR001845">
    <property type="entry name" value="HTH_ArsR_DNA-bd_dom"/>
</dbReference>
<dbReference type="PANTHER" id="PTHR43428:SF1">
    <property type="entry name" value="ARSENATE REDUCTASE"/>
    <property type="match status" value="1"/>
</dbReference>
<dbReference type="NCBIfam" id="NF046112">
    <property type="entry name" value="MSMEG_6209_Nter"/>
    <property type="match status" value="1"/>
</dbReference>
<dbReference type="PANTHER" id="PTHR43428">
    <property type="entry name" value="ARSENATE REDUCTASE"/>
    <property type="match status" value="1"/>
</dbReference>
<dbReference type="SUPFAM" id="SSF46785">
    <property type="entry name" value="Winged helix' DNA-binding domain"/>
    <property type="match status" value="1"/>
</dbReference>
<proteinExistence type="predicted"/>
<reference evidence="4" key="1">
    <citation type="submission" date="2016-10" db="EMBL/GenBank/DDBJ databases">
        <authorList>
            <person name="Varghese N."/>
            <person name="Submissions S."/>
        </authorList>
    </citation>
    <scope>NUCLEOTIDE SEQUENCE [LARGE SCALE GENOMIC DNA]</scope>
    <source>
        <strain evidence="4">DSM 45079</strain>
    </source>
</reference>
<dbReference type="InterPro" id="IPR036390">
    <property type="entry name" value="WH_DNA-bd_sf"/>
</dbReference>
<dbReference type="Gene3D" id="1.10.8.1060">
    <property type="entry name" value="Corynebacterium glutamicum thioredoxin-dependent arsenate reductase, N-terminal domain"/>
    <property type="match status" value="1"/>
</dbReference>
<evidence type="ECO:0000313" key="3">
    <source>
        <dbReference type="EMBL" id="SDU73901.1"/>
    </source>
</evidence>
<protein>
    <submittedName>
        <fullName evidence="3">Protein-tyrosine-phosphatase</fullName>
    </submittedName>
</protein>
<name>A0A1H2KZY9_9ACTN</name>
<dbReference type="Pfam" id="PF21234">
    <property type="entry name" value="Phosphatase-like_N"/>
    <property type="match status" value="1"/>
</dbReference>
<dbReference type="Pfam" id="PF12840">
    <property type="entry name" value="HTH_20"/>
    <property type="match status" value="1"/>
</dbReference>
<dbReference type="InterPro" id="IPR036196">
    <property type="entry name" value="Ptyr_pPase_sf"/>
</dbReference>
<dbReference type="GO" id="GO:0046685">
    <property type="term" value="P:response to arsenic-containing substance"/>
    <property type="evidence" value="ECO:0007669"/>
    <property type="project" value="UniProtKB-KW"/>
</dbReference>
<dbReference type="RefSeq" id="WP_082155410.1">
    <property type="nucleotide sequence ID" value="NZ_LBMC01000018.1"/>
</dbReference>
<dbReference type="Gene3D" id="3.40.50.2300">
    <property type="match status" value="1"/>
</dbReference>
<dbReference type="PROSITE" id="PS50987">
    <property type="entry name" value="HTH_ARSR_2"/>
    <property type="match status" value="1"/>
</dbReference>
<dbReference type="CDD" id="cd00090">
    <property type="entry name" value="HTH_ARSR"/>
    <property type="match status" value="1"/>
</dbReference>
<accession>A0A1H2KZY9</accession>
<evidence type="ECO:0000313" key="4">
    <source>
        <dbReference type="Proteomes" id="UP000182977"/>
    </source>
</evidence>
<organism evidence="3 4">
    <name type="scientific">Jiangella alkaliphila</name>
    <dbReference type="NCBI Taxonomy" id="419479"/>
    <lineage>
        <taxon>Bacteria</taxon>
        <taxon>Bacillati</taxon>
        <taxon>Actinomycetota</taxon>
        <taxon>Actinomycetes</taxon>
        <taxon>Jiangellales</taxon>
        <taxon>Jiangellaceae</taxon>
        <taxon>Jiangella</taxon>
    </lineage>
</organism>
<dbReference type="Proteomes" id="UP000182977">
    <property type="component" value="Chromosome I"/>
</dbReference>
<dbReference type="SUPFAM" id="SSF52788">
    <property type="entry name" value="Phosphotyrosine protein phosphatases I"/>
    <property type="match status" value="1"/>
</dbReference>
<dbReference type="Gene3D" id="1.10.10.10">
    <property type="entry name" value="Winged helix-like DNA-binding domain superfamily/Winged helix DNA-binding domain"/>
    <property type="match status" value="1"/>
</dbReference>
<dbReference type="CDD" id="cd16345">
    <property type="entry name" value="LMWP_ArsC"/>
    <property type="match status" value="1"/>
</dbReference>
<dbReference type="AlphaFoldDB" id="A0A1H2KZY9"/>
<dbReference type="InterPro" id="IPR023485">
    <property type="entry name" value="Ptyr_pPase"/>
</dbReference>
<sequence length="326" mass="34680">MTTESGGGGLRPISRSAATEIAQQLKVLADPARLQLLAVLIDHEDGEASAGELAASVALSPSTVSHHLGVLHRARMVEKERRGTEIHYRPSHDALARYARLVETGSPGPAQGLIRVDAVLGRVADQLAARFSGIFSPETVERYVVESYQLLAGRARITRYLPSLTSSFAAERLTALAQAQGIVVKGVPEVLFVCVQNSGRSQLAAAVLKFIAGARAHVRTAGSAPARALNPELVTVLDEIGVPLGAEFPKPLTDDVVRAADYVITMGCGDACPVYPGRRYLDWAIDDPAGRPMEEIRRIRDDVVSRVEGLVAEVVPAGASSGATRR</sequence>
<keyword evidence="1" id="KW-0059">Arsenical resistance</keyword>
<dbReference type="PRINTS" id="PR00778">
    <property type="entry name" value="HTHARSR"/>
</dbReference>
<evidence type="ECO:0000259" key="2">
    <source>
        <dbReference type="PROSITE" id="PS50987"/>
    </source>
</evidence>
<dbReference type="InterPro" id="IPR036388">
    <property type="entry name" value="WH-like_DNA-bd_sf"/>
</dbReference>